<dbReference type="Proteomes" id="UP000199412">
    <property type="component" value="Unassembled WGS sequence"/>
</dbReference>
<reference evidence="3 4" key="1">
    <citation type="submission" date="2016-10" db="EMBL/GenBank/DDBJ databases">
        <authorList>
            <person name="de Groot N.N."/>
        </authorList>
    </citation>
    <scope>NUCLEOTIDE SEQUENCE [LARGE SCALE GENOMIC DNA]</scope>
    <source>
        <strain evidence="3 4">ATCC 700224</strain>
    </source>
</reference>
<evidence type="ECO:0000313" key="4">
    <source>
        <dbReference type="Proteomes" id="UP000199412"/>
    </source>
</evidence>
<organism evidence="3 4">
    <name type="scientific">Rhodospira trueperi</name>
    <dbReference type="NCBI Taxonomy" id="69960"/>
    <lineage>
        <taxon>Bacteria</taxon>
        <taxon>Pseudomonadati</taxon>
        <taxon>Pseudomonadota</taxon>
        <taxon>Alphaproteobacteria</taxon>
        <taxon>Rhodospirillales</taxon>
        <taxon>Rhodospirillaceae</taxon>
        <taxon>Rhodospira</taxon>
    </lineage>
</organism>
<keyword evidence="4" id="KW-1185">Reference proteome</keyword>
<protein>
    <recommendedName>
        <fullName evidence="5">DUF2066 domain-containing protein</fullName>
    </recommendedName>
</protein>
<dbReference type="AlphaFoldDB" id="A0A1G7F519"/>
<name>A0A1G7F519_9PROT</name>
<feature type="chain" id="PRO_5011678051" description="DUF2066 domain-containing protein" evidence="2">
    <location>
        <begin position="24"/>
        <end position="410"/>
    </location>
</feature>
<dbReference type="Pfam" id="PF09839">
    <property type="entry name" value="DUF2066"/>
    <property type="match status" value="1"/>
</dbReference>
<feature type="compositionally biased region" description="Low complexity" evidence="1">
    <location>
        <begin position="377"/>
        <end position="392"/>
    </location>
</feature>
<dbReference type="STRING" id="69960.SAMN05421720_110117"/>
<dbReference type="InterPro" id="IPR018642">
    <property type="entry name" value="DUF2066"/>
</dbReference>
<gene>
    <name evidence="3" type="ORF">SAMN05421720_110117</name>
</gene>
<proteinExistence type="predicted"/>
<evidence type="ECO:0000256" key="2">
    <source>
        <dbReference type="SAM" id="SignalP"/>
    </source>
</evidence>
<sequence>MISALLVALLVGAVLAVAGTAPAGAQGPGPGEATGYTVRAVATEAEAADPAAARDQAIAAGQVKALQEVMRRITDPADHGRLPPVDASTARGMVETYSLAAERTTDTAYRAMMTVEFNGDAVRGLLRTHGIAFAASASAPVLVVPVYQSDPLATALLWEDTNPWLAAWRQQDSGNMLMPLEVPTGDLRDVTSITAEEALVPDSTALDRLISRYGHSRVLVAHAVRTAPNMLTVSLNYGSPRAMARTGKQTIQRGPDEDDAAFLIRAATELARRMESDWRQATMVRGGAARQATALVTLGGFDDWVAIRRVLERSPLVSDMRVQAMSREMAQLTLTVLGDIGQVGAALASEGLTLTERGGYWMIGRAVAGPGAGPGAGYPYPSDGSQGAAPQGQGSGYGQAPEYGGTATTW</sequence>
<feature type="signal peptide" evidence="2">
    <location>
        <begin position="1"/>
        <end position="23"/>
    </location>
</feature>
<dbReference type="EMBL" id="FNAP01000010">
    <property type="protein sequence ID" value="SDE70969.1"/>
    <property type="molecule type" value="Genomic_DNA"/>
</dbReference>
<dbReference type="RefSeq" id="WP_176793736.1">
    <property type="nucleotide sequence ID" value="NZ_FNAP01000010.1"/>
</dbReference>
<keyword evidence="2" id="KW-0732">Signal</keyword>
<evidence type="ECO:0000313" key="3">
    <source>
        <dbReference type="EMBL" id="SDE70969.1"/>
    </source>
</evidence>
<accession>A0A1G7F519</accession>
<evidence type="ECO:0008006" key="5">
    <source>
        <dbReference type="Google" id="ProtNLM"/>
    </source>
</evidence>
<feature type="region of interest" description="Disordered" evidence="1">
    <location>
        <begin position="377"/>
        <end position="410"/>
    </location>
</feature>
<evidence type="ECO:0000256" key="1">
    <source>
        <dbReference type="SAM" id="MobiDB-lite"/>
    </source>
</evidence>